<accession>A0A0F9X8N0</accession>
<organism evidence="2 3">
    <name type="scientific">Trichoderma harzianum</name>
    <name type="common">Hypocrea lixii</name>
    <dbReference type="NCBI Taxonomy" id="5544"/>
    <lineage>
        <taxon>Eukaryota</taxon>
        <taxon>Fungi</taxon>
        <taxon>Dikarya</taxon>
        <taxon>Ascomycota</taxon>
        <taxon>Pezizomycotina</taxon>
        <taxon>Sordariomycetes</taxon>
        <taxon>Hypocreomycetidae</taxon>
        <taxon>Hypocreales</taxon>
        <taxon>Hypocreaceae</taxon>
        <taxon>Trichoderma</taxon>
    </lineage>
</organism>
<evidence type="ECO:0000256" key="1">
    <source>
        <dbReference type="SAM" id="MobiDB-lite"/>
    </source>
</evidence>
<evidence type="ECO:0000313" key="2">
    <source>
        <dbReference type="EMBL" id="KKP00905.1"/>
    </source>
</evidence>
<feature type="compositionally biased region" description="Polar residues" evidence="1">
    <location>
        <begin position="87"/>
        <end position="102"/>
    </location>
</feature>
<dbReference type="Proteomes" id="UP000034112">
    <property type="component" value="Unassembled WGS sequence"/>
</dbReference>
<reference evidence="3" key="1">
    <citation type="journal article" date="2015" name="Genome Announc.">
        <title>Draft whole-genome sequence of the biocontrol agent Trichoderma harzianum T6776.</title>
        <authorList>
            <person name="Baroncelli R."/>
            <person name="Piaggeschi G."/>
            <person name="Fiorini L."/>
            <person name="Bertolini E."/>
            <person name="Zapparata A."/>
            <person name="Pe M.E."/>
            <person name="Sarrocco S."/>
            <person name="Vannacci G."/>
        </authorList>
    </citation>
    <scope>NUCLEOTIDE SEQUENCE [LARGE SCALE GENOMIC DNA]</scope>
    <source>
        <strain evidence="3">T6776</strain>
    </source>
</reference>
<evidence type="ECO:0000313" key="3">
    <source>
        <dbReference type="Proteomes" id="UP000034112"/>
    </source>
</evidence>
<protein>
    <submittedName>
        <fullName evidence="2">IBR finger domain-containing protein</fullName>
    </submittedName>
</protein>
<sequence>MDNNIDQEMLQMMVALQLQDADSLMKGKHREGDPPRDAEIAAWLYEQELLSLETFYTDRDLNRGEEALADPLTAATRASHTEESHLDTQTGKADEPNQCNEANQEDERMKLTDSAAAAGFTLTEAKEAHQAEEPSQAEESKKGRCIVCKEETLFTETLKYPGGHIYCHGCNEERFQLAILDGLFPPLDAVAKQSPSA</sequence>
<dbReference type="OrthoDB" id="10009520at2759"/>
<comment type="caution">
    <text evidence="2">The sequence shown here is derived from an EMBL/GenBank/DDBJ whole genome shotgun (WGS) entry which is preliminary data.</text>
</comment>
<name>A0A0F9X8N0_TRIHA</name>
<feature type="region of interest" description="Disordered" evidence="1">
    <location>
        <begin position="75"/>
        <end position="109"/>
    </location>
</feature>
<dbReference type="AlphaFoldDB" id="A0A0F9X8N0"/>
<gene>
    <name evidence="2" type="ORF">THAR02_06983</name>
</gene>
<dbReference type="EMBL" id="JOKZ01000223">
    <property type="protein sequence ID" value="KKP00905.1"/>
    <property type="molecule type" value="Genomic_DNA"/>
</dbReference>
<proteinExistence type="predicted"/>